<dbReference type="CDD" id="cd03241">
    <property type="entry name" value="ABC_RecN"/>
    <property type="match status" value="2"/>
</dbReference>
<comment type="function">
    <text evidence="1 9">May be involved in recombinational repair of damaged DNA.</text>
</comment>
<dbReference type="Gene3D" id="3.40.50.300">
    <property type="entry name" value="P-loop containing nucleotide triphosphate hydrolases"/>
    <property type="match status" value="2"/>
</dbReference>
<dbReference type="InterPro" id="IPR004604">
    <property type="entry name" value="DNA_recomb/repair_RecN"/>
</dbReference>
<dbReference type="Proteomes" id="UP000623681">
    <property type="component" value="Unassembled WGS sequence"/>
</dbReference>
<dbReference type="PIRSF" id="PIRSF003128">
    <property type="entry name" value="RecN"/>
    <property type="match status" value="1"/>
</dbReference>
<name>A0A937FG93_9CLOT</name>
<keyword evidence="7 9" id="KW-0234">DNA repair</keyword>
<dbReference type="GO" id="GO:0006310">
    <property type="term" value="P:DNA recombination"/>
    <property type="evidence" value="ECO:0007669"/>
    <property type="project" value="InterPro"/>
</dbReference>
<evidence type="ECO:0000256" key="5">
    <source>
        <dbReference type="ARBA" id="ARBA00022763"/>
    </source>
</evidence>
<evidence type="ECO:0000256" key="8">
    <source>
        <dbReference type="ARBA" id="ARBA00033408"/>
    </source>
</evidence>
<evidence type="ECO:0000256" key="1">
    <source>
        <dbReference type="ARBA" id="ARBA00003618"/>
    </source>
</evidence>
<feature type="coiled-coil region" evidence="10">
    <location>
        <begin position="330"/>
        <end position="364"/>
    </location>
</feature>
<dbReference type="InterPro" id="IPR027417">
    <property type="entry name" value="P-loop_NTPase"/>
</dbReference>
<comment type="similarity">
    <text evidence="2 9">Belongs to the RecN family.</text>
</comment>
<evidence type="ECO:0000256" key="4">
    <source>
        <dbReference type="ARBA" id="ARBA00022741"/>
    </source>
</evidence>
<keyword evidence="13" id="KW-1185">Reference proteome</keyword>
<evidence type="ECO:0000256" key="6">
    <source>
        <dbReference type="ARBA" id="ARBA00022840"/>
    </source>
</evidence>
<dbReference type="Pfam" id="PF02463">
    <property type="entry name" value="SMC_N"/>
    <property type="match status" value="1"/>
</dbReference>
<proteinExistence type="inferred from homology"/>
<evidence type="ECO:0000256" key="10">
    <source>
        <dbReference type="SAM" id="Coils"/>
    </source>
</evidence>
<dbReference type="PANTHER" id="PTHR11059">
    <property type="entry name" value="DNA REPAIR PROTEIN RECN"/>
    <property type="match status" value="1"/>
</dbReference>
<evidence type="ECO:0000256" key="9">
    <source>
        <dbReference type="PIRNR" id="PIRNR003128"/>
    </source>
</evidence>
<dbReference type="InterPro" id="IPR003395">
    <property type="entry name" value="RecF/RecN/SMC_N"/>
</dbReference>
<feature type="domain" description="RecF/RecN/SMC N-terminal" evidence="11">
    <location>
        <begin position="2"/>
        <end position="510"/>
    </location>
</feature>
<keyword evidence="10" id="KW-0175">Coiled coil</keyword>
<dbReference type="GO" id="GO:0006281">
    <property type="term" value="P:DNA repair"/>
    <property type="evidence" value="ECO:0007669"/>
    <property type="project" value="UniProtKB-KW"/>
</dbReference>
<dbReference type="GO" id="GO:0009432">
    <property type="term" value="P:SOS response"/>
    <property type="evidence" value="ECO:0007669"/>
    <property type="project" value="TreeGrafter"/>
</dbReference>
<accession>A0A937FG93</accession>
<dbReference type="GO" id="GO:0005524">
    <property type="term" value="F:ATP binding"/>
    <property type="evidence" value="ECO:0007669"/>
    <property type="project" value="UniProtKB-KW"/>
</dbReference>
<evidence type="ECO:0000313" key="12">
    <source>
        <dbReference type="EMBL" id="MBL4931006.1"/>
    </source>
</evidence>
<evidence type="ECO:0000256" key="3">
    <source>
        <dbReference type="ARBA" id="ARBA00021315"/>
    </source>
</evidence>
<evidence type="ECO:0000256" key="7">
    <source>
        <dbReference type="ARBA" id="ARBA00023204"/>
    </source>
</evidence>
<comment type="caution">
    <text evidence="12">The sequence shown here is derived from an EMBL/GenBank/DDBJ whole genome shotgun (WGS) entry which is preliminary data.</text>
</comment>
<dbReference type="RefSeq" id="WP_202766381.1">
    <property type="nucleotide sequence ID" value="NZ_JAESWA010000017.1"/>
</dbReference>
<sequence length="566" mass="65097">MLLQLSIKNFALIEEMTVDFSYGFNIISGETGAGKSILIDAINFVLGGKFNKDIIRTGEEKAYVEAIFSVENEKVNEILHENGVDINEVIIISRESFINGRSITKVNGKSIIISNLKKISERIIDIHGQHENQNLLDKSKHITYLDSFGDDSLYKLIEDYRELRSKSLNIENEIRKLVGVEDKDKLIDYLKYQISDIEEGKLKENEEEELKEKLSVLSNAEKIRLALNSSYSLLKDQMDGKSILDNISHVVQELTSVEKHIYKIKEINESINEAFYLLEENSREIGALLDDVVYDEDELSYINERLYKIAGYKKKYGPSIEEILAYYKKIKKQYDDMINIEEKVKLLEHENNKIIEELHKITDKIRTKRITFAKYLEEKISRELKFLGLEKCSFKIDVEEDKNFNYKGKDIVTFLISTNIGEPLKSLDRIVSGGELSRIMLALKAVFVEKDNIETIIFDEIDTGISGRIAQAVGEKIYEISNRHQVLCITHLPQIACLSDSHYYITKEEKMGKTYSNIKILSKDEKINEIAKMIGGAEITKVTIEHSKEIIKMADALKDKMEIKNE</sequence>
<organism evidence="12 13">
    <name type="scientific">Clostridium paridis</name>
    <dbReference type="NCBI Taxonomy" id="2803863"/>
    <lineage>
        <taxon>Bacteria</taxon>
        <taxon>Bacillati</taxon>
        <taxon>Bacillota</taxon>
        <taxon>Clostridia</taxon>
        <taxon>Eubacteriales</taxon>
        <taxon>Clostridiaceae</taxon>
        <taxon>Clostridium</taxon>
    </lineage>
</organism>
<dbReference type="PANTHER" id="PTHR11059:SF0">
    <property type="entry name" value="DNA REPAIR PROTEIN RECN"/>
    <property type="match status" value="1"/>
</dbReference>
<protein>
    <recommendedName>
        <fullName evidence="3 9">DNA repair protein RecN</fullName>
    </recommendedName>
    <alternativeName>
        <fullName evidence="8 9">Recombination protein N</fullName>
    </alternativeName>
</protein>
<keyword evidence="5 9" id="KW-0227">DNA damage</keyword>
<dbReference type="SUPFAM" id="SSF52540">
    <property type="entry name" value="P-loop containing nucleoside triphosphate hydrolases"/>
    <property type="match status" value="1"/>
</dbReference>
<reference evidence="12" key="1">
    <citation type="submission" date="2021-01" db="EMBL/GenBank/DDBJ databases">
        <title>Genome public.</title>
        <authorList>
            <person name="Liu C."/>
            <person name="Sun Q."/>
        </authorList>
    </citation>
    <scope>NUCLEOTIDE SEQUENCE</scope>
    <source>
        <strain evidence="12">YIM B02565</strain>
    </source>
</reference>
<dbReference type="AlphaFoldDB" id="A0A937FG93"/>
<dbReference type="GO" id="GO:0043590">
    <property type="term" value="C:bacterial nucleoid"/>
    <property type="evidence" value="ECO:0007669"/>
    <property type="project" value="TreeGrafter"/>
</dbReference>
<dbReference type="EMBL" id="JAESWA010000017">
    <property type="protein sequence ID" value="MBL4931006.1"/>
    <property type="molecule type" value="Genomic_DNA"/>
</dbReference>
<dbReference type="FunFam" id="3.40.50.300:FF:000319">
    <property type="entry name" value="DNA repair protein RecN"/>
    <property type="match status" value="1"/>
</dbReference>
<dbReference type="NCBIfam" id="TIGR00634">
    <property type="entry name" value="recN"/>
    <property type="match status" value="1"/>
</dbReference>
<keyword evidence="4" id="KW-0547">Nucleotide-binding</keyword>
<gene>
    <name evidence="12" type="primary">recN</name>
    <name evidence="12" type="ORF">JK634_04250</name>
</gene>
<evidence type="ECO:0000259" key="11">
    <source>
        <dbReference type="Pfam" id="PF02463"/>
    </source>
</evidence>
<evidence type="ECO:0000313" key="13">
    <source>
        <dbReference type="Proteomes" id="UP000623681"/>
    </source>
</evidence>
<evidence type="ECO:0000256" key="2">
    <source>
        <dbReference type="ARBA" id="ARBA00009441"/>
    </source>
</evidence>
<dbReference type="FunFam" id="3.40.50.300:FF:000356">
    <property type="entry name" value="DNA repair protein RecN"/>
    <property type="match status" value="1"/>
</dbReference>
<keyword evidence="6" id="KW-0067">ATP-binding</keyword>